<protein>
    <submittedName>
        <fullName evidence="2">Uncharacterized protein</fullName>
    </submittedName>
</protein>
<dbReference type="Gene3D" id="3.40.50.300">
    <property type="entry name" value="P-loop containing nucleotide triphosphate hydrolases"/>
    <property type="match status" value="1"/>
</dbReference>
<feature type="compositionally biased region" description="Polar residues" evidence="1">
    <location>
        <begin position="111"/>
        <end position="120"/>
    </location>
</feature>
<dbReference type="AlphaFoldDB" id="A0A9X0D6F9"/>
<dbReference type="InterPro" id="IPR027417">
    <property type="entry name" value="P-loop_NTPase"/>
</dbReference>
<keyword evidence="3" id="KW-1185">Reference proteome</keyword>
<dbReference type="EMBL" id="MU825460">
    <property type="protein sequence ID" value="KAJ7388575.1"/>
    <property type="molecule type" value="Genomic_DNA"/>
</dbReference>
<proteinExistence type="predicted"/>
<evidence type="ECO:0000313" key="3">
    <source>
        <dbReference type="Proteomes" id="UP001163046"/>
    </source>
</evidence>
<evidence type="ECO:0000256" key="1">
    <source>
        <dbReference type="SAM" id="MobiDB-lite"/>
    </source>
</evidence>
<feature type="region of interest" description="Disordered" evidence="1">
    <location>
        <begin position="105"/>
        <end position="124"/>
    </location>
</feature>
<evidence type="ECO:0000313" key="2">
    <source>
        <dbReference type="EMBL" id="KAJ7388575.1"/>
    </source>
</evidence>
<dbReference type="Proteomes" id="UP001163046">
    <property type="component" value="Unassembled WGS sequence"/>
</dbReference>
<comment type="caution">
    <text evidence="2">The sequence shown here is derived from an EMBL/GenBank/DDBJ whole genome shotgun (WGS) entry which is preliminary data.</text>
</comment>
<accession>A0A9X0D6F9</accession>
<gene>
    <name evidence="2" type="ORF">OS493_036803</name>
</gene>
<organism evidence="2 3">
    <name type="scientific">Desmophyllum pertusum</name>
    <dbReference type="NCBI Taxonomy" id="174260"/>
    <lineage>
        <taxon>Eukaryota</taxon>
        <taxon>Metazoa</taxon>
        <taxon>Cnidaria</taxon>
        <taxon>Anthozoa</taxon>
        <taxon>Hexacorallia</taxon>
        <taxon>Scleractinia</taxon>
        <taxon>Caryophylliina</taxon>
        <taxon>Caryophylliidae</taxon>
        <taxon>Desmophyllum</taxon>
    </lineage>
</organism>
<sequence length="148" mass="16335">MIMHPIHYARTREHPGEGNEWRPRSVGLPRKVRKSVGRMGVCEDITGLFTTEDDDITCLVTIVAPPGFGKTAVATNIGHMMLDQGKDVLYFSLRKYVVTYSCSETHGAGSTRHSSGGESNRATDKIFNFPSAPDSAYFGQCRRPANWG</sequence>
<reference evidence="2" key="1">
    <citation type="submission" date="2023-01" db="EMBL/GenBank/DDBJ databases">
        <title>Genome assembly of the deep-sea coral Lophelia pertusa.</title>
        <authorList>
            <person name="Herrera S."/>
            <person name="Cordes E."/>
        </authorList>
    </citation>
    <scope>NUCLEOTIDE SEQUENCE</scope>
    <source>
        <strain evidence="2">USNM1676648</strain>
        <tissue evidence="2">Polyp</tissue>
    </source>
</reference>
<dbReference type="SUPFAM" id="SSF52540">
    <property type="entry name" value="P-loop containing nucleoside triphosphate hydrolases"/>
    <property type="match status" value="1"/>
</dbReference>
<name>A0A9X0D6F9_9CNID</name>